<protein>
    <submittedName>
        <fullName evidence="2">Uncharacterized protein</fullName>
    </submittedName>
</protein>
<gene>
    <name evidence="2" type="ORF">J1N35_034684</name>
</gene>
<comment type="caution">
    <text evidence="2">The sequence shown here is derived from an EMBL/GenBank/DDBJ whole genome shotgun (WGS) entry which is preliminary data.</text>
</comment>
<evidence type="ECO:0000256" key="1">
    <source>
        <dbReference type="SAM" id="MobiDB-lite"/>
    </source>
</evidence>
<proteinExistence type="predicted"/>
<accession>A0A9D3ZQ93</accession>
<name>A0A9D3ZQ93_9ROSI</name>
<keyword evidence="3" id="KW-1185">Reference proteome</keyword>
<evidence type="ECO:0000313" key="2">
    <source>
        <dbReference type="EMBL" id="KAH1056619.1"/>
    </source>
</evidence>
<dbReference type="Proteomes" id="UP000828251">
    <property type="component" value="Unassembled WGS sequence"/>
</dbReference>
<dbReference type="EMBL" id="JAIQCV010000010">
    <property type="protein sequence ID" value="KAH1056619.1"/>
    <property type="molecule type" value="Genomic_DNA"/>
</dbReference>
<sequence>MFGETQTHYGDVEDKATSKNESEQDLAREEDDYEETHMEEAQ</sequence>
<feature type="region of interest" description="Disordered" evidence="1">
    <location>
        <begin position="1"/>
        <end position="42"/>
    </location>
</feature>
<feature type="compositionally biased region" description="Basic and acidic residues" evidence="1">
    <location>
        <begin position="10"/>
        <end position="27"/>
    </location>
</feature>
<evidence type="ECO:0000313" key="3">
    <source>
        <dbReference type="Proteomes" id="UP000828251"/>
    </source>
</evidence>
<dbReference type="AlphaFoldDB" id="A0A9D3ZQ93"/>
<reference evidence="2 3" key="1">
    <citation type="journal article" date="2021" name="Plant Biotechnol. J.">
        <title>Multi-omics assisted identification of the key and species-specific regulatory components of drought-tolerant mechanisms in Gossypium stocksii.</title>
        <authorList>
            <person name="Yu D."/>
            <person name="Ke L."/>
            <person name="Zhang D."/>
            <person name="Wu Y."/>
            <person name="Sun Y."/>
            <person name="Mei J."/>
            <person name="Sun J."/>
            <person name="Sun Y."/>
        </authorList>
    </citation>
    <scope>NUCLEOTIDE SEQUENCE [LARGE SCALE GENOMIC DNA]</scope>
    <source>
        <strain evidence="3">cv. E1</strain>
        <tissue evidence="2">Leaf</tissue>
    </source>
</reference>
<organism evidence="2 3">
    <name type="scientific">Gossypium stocksii</name>
    <dbReference type="NCBI Taxonomy" id="47602"/>
    <lineage>
        <taxon>Eukaryota</taxon>
        <taxon>Viridiplantae</taxon>
        <taxon>Streptophyta</taxon>
        <taxon>Embryophyta</taxon>
        <taxon>Tracheophyta</taxon>
        <taxon>Spermatophyta</taxon>
        <taxon>Magnoliopsida</taxon>
        <taxon>eudicotyledons</taxon>
        <taxon>Gunneridae</taxon>
        <taxon>Pentapetalae</taxon>
        <taxon>rosids</taxon>
        <taxon>malvids</taxon>
        <taxon>Malvales</taxon>
        <taxon>Malvaceae</taxon>
        <taxon>Malvoideae</taxon>
        <taxon>Gossypium</taxon>
    </lineage>
</organism>